<keyword evidence="4" id="KW-1185">Reference proteome</keyword>
<dbReference type="SUPFAM" id="SSF56672">
    <property type="entry name" value="DNA/RNA polymerases"/>
    <property type="match status" value="1"/>
</dbReference>
<dbReference type="Proteomes" id="UP000276587">
    <property type="component" value="Unassembled WGS sequence"/>
</dbReference>
<comment type="similarity">
    <text evidence="1">Belongs to the DNA polymerase type-Y family.</text>
</comment>
<name>A0A3M4B5S4_PSEMA</name>
<dbReference type="GO" id="GO:0009432">
    <property type="term" value="P:SOS response"/>
    <property type="evidence" value="ECO:0007669"/>
    <property type="project" value="TreeGrafter"/>
</dbReference>
<evidence type="ECO:0000259" key="2">
    <source>
        <dbReference type="PROSITE" id="PS50173"/>
    </source>
</evidence>
<dbReference type="EMBL" id="RBQF01000051">
    <property type="protein sequence ID" value="RMP13866.1"/>
    <property type="molecule type" value="Genomic_DNA"/>
</dbReference>
<dbReference type="InterPro" id="IPR043128">
    <property type="entry name" value="Rev_trsase/Diguanyl_cyclase"/>
</dbReference>
<dbReference type="Gene3D" id="3.30.70.270">
    <property type="match status" value="1"/>
</dbReference>
<accession>A0A3M4B5S4</accession>
<evidence type="ECO:0000313" key="3">
    <source>
        <dbReference type="EMBL" id="RMP13866.1"/>
    </source>
</evidence>
<feature type="domain" description="UmuC" evidence="2">
    <location>
        <begin position="1"/>
        <end position="87"/>
    </location>
</feature>
<dbReference type="InterPro" id="IPR043502">
    <property type="entry name" value="DNA/RNA_pol_sf"/>
</dbReference>
<dbReference type="GO" id="GO:0003887">
    <property type="term" value="F:DNA-directed DNA polymerase activity"/>
    <property type="evidence" value="ECO:0007669"/>
    <property type="project" value="TreeGrafter"/>
</dbReference>
<dbReference type="InterPro" id="IPR050116">
    <property type="entry name" value="DNA_polymerase-Y"/>
</dbReference>
<evidence type="ECO:0000313" key="4">
    <source>
        <dbReference type="Proteomes" id="UP000276587"/>
    </source>
</evidence>
<evidence type="ECO:0000256" key="1">
    <source>
        <dbReference type="ARBA" id="ARBA00010945"/>
    </source>
</evidence>
<comment type="caution">
    <text evidence="3">The sequence shown here is derived from an EMBL/GenBank/DDBJ whole genome shotgun (WGS) entry which is preliminary data.</text>
</comment>
<dbReference type="GO" id="GO:0006281">
    <property type="term" value="P:DNA repair"/>
    <property type="evidence" value="ECO:0007669"/>
    <property type="project" value="InterPro"/>
</dbReference>
<dbReference type="Gene3D" id="1.10.150.20">
    <property type="entry name" value="5' to 3' exonuclease, C-terminal subdomain"/>
    <property type="match status" value="1"/>
</dbReference>
<dbReference type="PANTHER" id="PTHR11076:SF34">
    <property type="entry name" value="PROTEIN UMUC"/>
    <property type="match status" value="1"/>
</dbReference>
<dbReference type="PROSITE" id="PS50173">
    <property type="entry name" value="UMUC"/>
    <property type="match status" value="1"/>
</dbReference>
<dbReference type="GO" id="GO:0005829">
    <property type="term" value="C:cytosol"/>
    <property type="evidence" value="ECO:0007669"/>
    <property type="project" value="TreeGrafter"/>
</dbReference>
<dbReference type="GO" id="GO:0042276">
    <property type="term" value="P:error-prone translesion synthesis"/>
    <property type="evidence" value="ECO:0007669"/>
    <property type="project" value="TreeGrafter"/>
</dbReference>
<dbReference type="Pfam" id="PF00817">
    <property type="entry name" value="IMS"/>
    <property type="match status" value="1"/>
</dbReference>
<proteinExistence type="inferred from homology"/>
<reference evidence="3 4" key="1">
    <citation type="submission" date="2018-08" db="EMBL/GenBank/DDBJ databases">
        <title>Recombination of ecologically and evolutionarily significant loci maintains genetic cohesion in the Pseudomonas syringae species complex.</title>
        <authorList>
            <person name="Dillon M."/>
            <person name="Thakur S."/>
            <person name="Almeida R.N.D."/>
            <person name="Weir B.S."/>
            <person name="Guttman D.S."/>
        </authorList>
    </citation>
    <scope>NUCLEOTIDE SEQUENCE [LARGE SCALE GENOMIC DNA]</scope>
    <source>
        <strain evidence="3 4">ICMP 3555</strain>
    </source>
</reference>
<gene>
    <name evidence="3" type="ORF">ALQ29_05395</name>
</gene>
<protein>
    <recommendedName>
        <fullName evidence="2">UmuC domain-containing protein</fullName>
    </recommendedName>
</protein>
<dbReference type="AlphaFoldDB" id="A0A3M4B5S4"/>
<sequence length="150" mass="16310">MDEAFADLSGVPGDLSTFGRHIRSTLLKRTGIPVGVGIAHTKTLAKLANHTAKRLLDITGGVVDLCDPFKRDWTLRNTNVGEVWGVGRRMKEHLEAMSIRTAMDLAKADPTMLGQKFSVVVEKTARELAGTPCLKLGVAEPPKQEICCSR</sequence>
<dbReference type="PANTHER" id="PTHR11076">
    <property type="entry name" value="DNA REPAIR POLYMERASE UMUC / TRANSFERASE FAMILY MEMBER"/>
    <property type="match status" value="1"/>
</dbReference>
<organism evidence="3 4">
    <name type="scientific">Pseudomonas marginalis pv. marginalis</name>
    <dbReference type="NCBI Taxonomy" id="97473"/>
    <lineage>
        <taxon>Bacteria</taxon>
        <taxon>Pseudomonadati</taxon>
        <taxon>Pseudomonadota</taxon>
        <taxon>Gammaproteobacteria</taxon>
        <taxon>Pseudomonadales</taxon>
        <taxon>Pseudomonadaceae</taxon>
        <taxon>Pseudomonas</taxon>
    </lineage>
</organism>
<dbReference type="InterPro" id="IPR001126">
    <property type="entry name" value="UmuC"/>
</dbReference>
<feature type="non-terminal residue" evidence="3">
    <location>
        <position position="150"/>
    </location>
</feature>